<dbReference type="EMBL" id="JANPWB010000007">
    <property type="protein sequence ID" value="KAJ1169771.1"/>
    <property type="molecule type" value="Genomic_DNA"/>
</dbReference>
<comment type="caution">
    <text evidence="2">The sequence shown here is derived from an EMBL/GenBank/DDBJ whole genome shotgun (WGS) entry which is preliminary data.</text>
</comment>
<protein>
    <submittedName>
        <fullName evidence="2">Uncharacterized protein</fullName>
    </submittedName>
</protein>
<gene>
    <name evidence="2" type="ORF">NDU88_001662</name>
</gene>
<dbReference type="AlphaFoldDB" id="A0AAV7T0A2"/>
<proteinExistence type="predicted"/>
<name>A0AAV7T0A2_PLEWA</name>
<evidence type="ECO:0000313" key="3">
    <source>
        <dbReference type="Proteomes" id="UP001066276"/>
    </source>
</evidence>
<accession>A0AAV7T0A2</accession>
<reference evidence="2" key="1">
    <citation type="journal article" date="2022" name="bioRxiv">
        <title>Sequencing and chromosome-scale assembly of the giantPleurodeles waltlgenome.</title>
        <authorList>
            <person name="Brown T."/>
            <person name="Elewa A."/>
            <person name="Iarovenko S."/>
            <person name="Subramanian E."/>
            <person name="Araus A.J."/>
            <person name="Petzold A."/>
            <person name="Susuki M."/>
            <person name="Suzuki K.-i.T."/>
            <person name="Hayashi T."/>
            <person name="Toyoda A."/>
            <person name="Oliveira C."/>
            <person name="Osipova E."/>
            <person name="Leigh N.D."/>
            <person name="Simon A."/>
            <person name="Yun M.H."/>
        </authorList>
    </citation>
    <scope>NUCLEOTIDE SEQUENCE</scope>
    <source>
        <strain evidence="2">20211129_DDA</strain>
        <tissue evidence="2">Liver</tissue>
    </source>
</reference>
<feature type="region of interest" description="Disordered" evidence="1">
    <location>
        <begin position="93"/>
        <end position="112"/>
    </location>
</feature>
<evidence type="ECO:0000256" key="1">
    <source>
        <dbReference type="SAM" id="MobiDB-lite"/>
    </source>
</evidence>
<evidence type="ECO:0000313" key="2">
    <source>
        <dbReference type="EMBL" id="KAJ1169771.1"/>
    </source>
</evidence>
<sequence>MELNAPIKRLKMGEGLVAAHAACRDRPSDSCTECCRCEGCAPAVCDSPRTVRVKPEITGCSSLPWDSHVSAAGVTALGLLIQLLKATTAKSLQGSGRTRGDQRHRPMGCHCL</sequence>
<keyword evidence="3" id="KW-1185">Reference proteome</keyword>
<dbReference type="Proteomes" id="UP001066276">
    <property type="component" value="Chromosome 4_1"/>
</dbReference>
<organism evidence="2 3">
    <name type="scientific">Pleurodeles waltl</name>
    <name type="common">Iberian ribbed newt</name>
    <dbReference type="NCBI Taxonomy" id="8319"/>
    <lineage>
        <taxon>Eukaryota</taxon>
        <taxon>Metazoa</taxon>
        <taxon>Chordata</taxon>
        <taxon>Craniata</taxon>
        <taxon>Vertebrata</taxon>
        <taxon>Euteleostomi</taxon>
        <taxon>Amphibia</taxon>
        <taxon>Batrachia</taxon>
        <taxon>Caudata</taxon>
        <taxon>Salamandroidea</taxon>
        <taxon>Salamandridae</taxon>
        <taxon>Pleurodelinae</taxon>
        <taxon>Pleurodeles</taxon>
    </lineage>
</organism>